<feature type="transmembrane region" description="Helical" evidence="1">
    <location>
        <begin position="31"/>
        <end position="53"/>
    </location>
</feature>
<dbReference type="OrthoDB" id="249695at2759"/>
<comment type="caution">
    <text evidence="2">The sequence shown here is derived from an EMBL/GenBank/DDBJ whole genome shotgun (WGS) entry which is preliminary data.</text>
</comment>
<dbReference type="InterPro" id="IPR036259">
    <property type="entry name" value="MFS_trans_sf"/>
</dbReference>
<evidence type="ECO:0000256" key="1">
    <source>
        <dbReference type="SAM" id="Phobius"/>
    </source>
</evidence>
<dbReference type="AlphaFoldDB" id="A0A0N1HYC6"/>
<feature type="non-terminal residue" evidence="2">
    <location>
        <position position="145"/>
    </location>
</feature>
<feature type="transmembrane region" description="Helical" evidence="1">
    <location>
        <begin position="65"/>
        <end position="83"/>
    </location>
</feature>
<dbReference type="SUPFAM" id="SSF103473">
    <property type="entry name" value="MFS general substrate transporter"/>
    <property type="match status" value="1"/>
</dbReference>
<protein>
    <recommendedName>
        <fullName evidence="4">Nodulin-like domain-containing protein</fullName>
    </recommendedName>
</protein>
<evidence type="ECO:0000313" key="2">
    <source>
        <dbReference type="EMBL" id="KPI82650.1"/>
    </source>
</evidence>
<evidence type="ECO:0008006" key="4">
    <source>
        <dbReference type="Google" id="ProtNLM"/>
    </source>
</evidence>
<dbReference type="VEuPathDB" id="TriTrypDB:Lsey_0638_0010"/>
<keyword evidence="1" id="KW-0812">Transmembrane</keyword>
<name>A0A0N1HYC6_LEPSE</name>
<accession>A0A0N1HYC6</accession>
<dbReference type="EMBL" id="LJSK01000638">
    <property type="protein sequence ID" value="KPI82650.1"/>
    <property type="molecule type" value="Genomic_DNA"/>
</dbReference>
<feature type="transmembrane region" description="Helical" evidence="1">
    <location>
        <begin position="95"/>
        <end position="116"/>
    </location>
</feature>
<evidence type="ECO:0000313" key="3">
    <source>
        <dbReference type="Proteomes" id="UP000038009"/>
    </source>
</evidence>
<keyword evidence="3" id="KW-1185">Reference proteome</keyword>
<feature type="transmembrane region" description="Helical" evidence="1">
    <location>
        <begin position="123"/>
        <end position="141"/>
    </location>
</feature>
<dbReference type="OMA" id="LMNTCAG"/>
<keyword evidence="1" id="KW-0472">Membrane</keyword>
<dbReference type="Proteomes" id="UP000038009">
    <property type="component" value="Unassembled WGS sequence"/>
</dbReference>
<reference evidence="2 3" key="1">
    <citation type="journal article" date="2015" name="PLoS Pathog.">
        <title>Leptomonas seymouri: Adaptations to the Dixenous Life Cycle Analyzed by Genome Sequencing, Transcriptome Profiling and Co-infection with Leishmania donovani.</title>
        <authorList>
            <person name="Kraeva N."/>
            <person name="Butenko A."/>
            <person name="Hlavacova J."/>
            <person name="Kostygov A."/>
            <person name="Myskova J."/>
            <person name="Grybchuk D."/>
            <person name="Lestinova T."/>
            <person name="Votypka J."/>
            <person name="Volf P."/>
            <person name="Opperdoes F."/>
            <person name="Flegontov P."/>
            <person name="Lukes J."/>
            <person name="Yurchenko V."/>
        </authorList>
    </citation>
    <scope>NUCLEOTIDE SEQUENCE [LARGE SCALE GENOMIC DNA]</scope>
    <source>
        <strain evidence="2 3">ATCC 30220</strain>
    </source>
</reference>
<sequence>MMFISNWFSQTRALRTRKERGLHPVDELSRFRMLACALFCGICVSLTYTYELFATRFRQQFQLSAGDLSTVNTVGLVFNYLLFPYSFIFEALGPFVNFMICLACGVIGTVCLALTLSGAIPGNTATLTVFYAFLNIASGLIDTSY</sequence>
<gene>
    <name evidence="2" type="ORF">ABL78_8336</name>
</gene>
<organism evidence="2 3">
    <name type="scientific">Leptomonas seymouri</name>
    <dbReference type="NCBI Taxonomy" id="5684"/>
    <lineage>
        <taxon>Eukaryota</taxon>
        <taxon>Discoba</taxon>
        <taxon>Euglenozoa</taxon>
        <taxon>Kinetoplastea</taxon>
        <taxon>Metakinetoplastina</taxon>
        <taxon>Trypanosomatida</taxon>
        <taxon>Trypanosomatidae</taxon>
        <taxon>Leishmaniinae</taxon>
        <taxon>Leptomonas</taxon>
    </lineage>
</organism>
<proteinExistence type="predicted"/>
<keyword evidence="1" id="KW-1133">Transmembrane helix</keyword>